<keyword evidence="5 8" id="KW-0443">Lipid metabolism</keyword>
<dbReference type="PRINTS" id="PR01071">
    <property type="entry name" value="ACOABIOTINCC"/>
</dbReference>
<evidence type="ECO:0000256" key="4">
    <source>
        <dbReference type="ARBA" id="ARBA00022832"/>
    </source>
</evidence>
<dbReference type="EMBL" id="BSCH01000003">
    <property type="protein sequence ID" value="GLG89191.1"/>
    <property type="molecule type" value="Genomic_DNA"/>
</dbReference>
<proteinExistence type="predicted"/>
<evidence type="ECO:0000259" key="9">
    <source>
        <dbReference type="PROSITE" id="PS50968"/>
    </source>
</evidence>
<dbReference type="InterPro" id="IPR050709">
    <property type="entry name" value="Biotin_Carboxyl_Carrier/Decarb"/>
</dbReference>
<dbReference type="InterPro" id="IPR000089">
    <property type="entry name" value="Biotin_lipoyl"/>
</dbReference>
<dbReference type="CDD" id="cd06850">
    <property type="entry name" value="biotinyl_domain"/>
    <property type="match status" value="1"/>
</dbReference>
<sequence length="154" mass="16629">MELEQLLKLINTVSDSKLTEFKYETESVCIKMGKESSVKVVAADAQTTAPAAVQGAVITAQETKAAIEASEEPDVQKGKVVTSPLVGTFYAAPSEDADPYVKVGDTVKKGQVLAIVEAMKLMNEIESEYDGTVEEILVENAQGVEYGQPLFRIR</sequence>
<evidence type="ECO:0000256" key="2">
    <source>
        <dbReference type="ARBA" id="ARBA00017562"/>
    </source>
</evidence>
<keyword evidence="4 8" id="KW-0276">Fatty acid metabolism</keyword>
<reference evidence="10" key="2">
    <citation type="submission" date="2022-11" db="EMBL/GenBank/DDBJ databases">
        <title>Draft genome sequence of Sellimonas catena strain 12EGH17.</title>
        <authorList>
            <person name="Atsushi H."/>
            <person name="Moriya O."/>
            <person name="Mitsuo S."/>
        </authorList>
    </citation>
    <scope>NUCLEOTIDE SEQUENCE</scope>
    <source>
        <strain evidence="10">12EGH17</strain>
    </source>
</reference>
<dbReference type="RefSeq" id="WP_087255017.1">
    <property type="nucleotide sequence ID" value="NZ_BSBO01000026.1"/>
</dbReference>
<evidence type="ECO:0000313" key="11">
    <source>
        <dbReference type="EMBL" id="GLG89191.1"/>
    </source>
</evidence>
<keyword evidence="6 8" id="KW-0275">Fatty acid biosynthesis</keyword>
<evidence type="ECO:0000256" key="8">
    <source>
        <dbReference type="RuleBase" id="RU364072"/>
    </source>
</evidence>
<evidence type="ECO:0000313" key="12">
    <source>
        <dbReference type="Proteomes" id="UP001145094"/>
    </source>
</evidence>
<dbReference type="InterPro" id="IPR001882">
    <property type="entry name" value="Biotin_BS"/>
</dbReference>
<evidence type="ECO:0000256" key="3">
    <source>
        <dbReference type="ARBA" id="ARBA00022516"/>
    </source>
</evidence>
<dbReference type="FunFam" id="2.40.50.100:FF:000003">
    <property type="entry name" value="Acetyl-CoA carboxylase biotin carboxyl carrier protein"/>
    <property type="match status" value="1"/>
</dbReference>
<gene>
    <name evidence="11" type="primary">accB</name>
    <name evidence="10" type="ORF">Selli1_24210</name>
    <name evidence="11" type="ORF">Selli2_06180</name>
</gene>
<keyword evidence="7 8" id="KW-0092">Biotin</keyword>
<dbReference type="PANTHER" id="PTHR45266">
    <property type="entry name" value="OXALOACETATE DECARBOXYLASE ALPHA CHAIN"/>
    <property type="match status" value="1"/>
</dbReference>
<protein>
    <recommendedName>
        <fullName evidence="2 8">Biotin carboxyl carrier protein of acetyl-CoA carboxylase</fullName>
    </recommendedName>
</protein>
<comment type="function">
    <text evidence="8">This protein is a component of the acetyl coenzyme A carboxylase complex; first, biotin carboxylase catalyzes the carboxylation of the carrier protein and then the transcarboxylase transfers the carboxyl group to form malonyl-CoA.</text>
</comment>
<dbReference type="Gene3D" id="2.40.50.100">
    <property type="match status" value="1"/>
</dbReference>
<dbReference type="GO" id="GO:0006633">
    <property type="term" value="P:fatty acid biosynthetic process"/>
    <property type="evidence" value="ECO:0007669"/>
    <property type="project" value="UniProtKB-KW"/>
</dbReference>
<dbReference type="NCBIfam" id="TIGR00531">
    <property type="entry name" value="BCCP"/>
    <property type="match status" value="1"/>
</dbReference>
<name>A0A9W6C9G1_9FIRM</name>
<dbReference type="PANTHER" id="PTHR45266:SF3">
    <property type="entry name" value="OXALOACETATE DECARBOXYLASE ALPHA CHAIN"/>
    <property type="match status" value="1"/>
</dbReference>
<feature type="domain" description="Lipoyl-binding" evidence="9">
    <location>
        <begin position="78"/>
        <end position="154"/>
    </location>
</feature>
<dbReference type="Proteomes" id="UP001145145">
    <property type="component" value="Unassembled WGS sequence"/>
</dbReference>
<evidence type="ECO:0000256" key="5">
    <source>
        <dbReference type="ARBA" id="ARBA00023098"/>
    </source>
</evidence>
<comment type="caution">
    <text evidence="11">The sequence shown here is derived from an EMBL/GenBank/DDBJ whole genome shotgun (WGS) entry which is preliminary data.</text>
</comment>
<keyword evidence="13" id="KW-1185">Reference proteome</keyword>
<reference evidence="11" key="4">
    <citation type="submission" date="2022-11" db="EMBL/GenBank/DDBJ databases">
        <title>Draft genome sequence of Sellimonas catena strain 18CBH55.</title>
        <authorList>
            <person name="Hisatomi A."/>
            <person name="Ohkuma M."/>
            <person name="Sakamoto M."/>
        </authorList>
    </citation>
    <scope>NUCLEOTIDE SEQUENCE</scope>
    <source>
        <strain evidence="11">18CBH55</strain>
    </source>
</reference>
<evidence type="ECO:0000256" key="6">
    <source>
        <dbReference type="ARBA" id="ARBA00023160"/>
    </source>
</evidence>
<dbReference type="GO" id="GO:0003989">
    <property type="term" value="F:acetyl-CoA carboxylase activity"/>
    <property type="evidence" value="ECO:0007669"/>
    <property type="project" value="InterPro"/>
</dbReference>
<dbReference type="PROSITE" id="PS50968">
    <property type="entry name" value="BIOTINYL_LIPOYL"/>
    <property type="match status" value="1"/>
</dbReference>
<dbReference type="GO" id="GO:0009317">
    <property type="term" value="C:acetyl-CoA carboxylase complex"/>
    <property type="evidence" value="ECO:0007669"/>
    <property type="project" value="InterPro"/>
</dbReference>
<dbReference type="Pfam" id="PF00364">
    <property type="entry name" value="Biotin_lipoyl"/>
    <property type="match status" value="1"/>
</dbReference>
<dbReference type="EMBL" id="BSBO01000026">
    <property type="protein sequence ID" value="GLG05247.1"/>
    <property type="molecule type" value="Genomic_DNA"/>
</dbReference>
<dbReference type="InterPro" id="IPR011053">
    <property type="entry name" value="Single_hybrid_motif"/>
</dbReference>
<reference evidence="11 13" key="5">
    <citation type="journal article" date="2023" name="Int. J. Syst. Evol. Microbiol.">
        <title>Sellimonas catena sp. nov., isolated from human faeces.</title>
        <authorList>
            <person name="Hisatomi A."/>
            <person name="Ohkuma M."/>
            <person name="Sakamoto M."/>
        </authorList>
    </citation>
    <scope>NUCLEOTIDE SEQUENCE</scope>
    <source>
        <strain evidence="10 13">12EGH17</strain>
        <strain evidence="11">18CBH55</strain>
    </source>
</reference>
<reference evidence="11" key="3">
    <citation type="submission" date="2022-11" db="EMBL/GenBank/DDBJ databases">
        <title>Draft genome sequence of Sellimonas catena strain 18CBH55.</title>
        <authorList>
            <person name="Atsushi H."/>
            <person name="Moriya O."/>
            <person name="Mitsuo S."/>
        </authorList>
    </citation>
    <scope>NUCLEOTIDE SEQUENCE</scope>
    <source>
        <strain evidence="11">18CBH55</strain>
    </source>
</reference>
<dbReference type="PROSITE" id="PS00188">
    <property type="entry name" value="BIOTIN"/>
    <property type="match status" value="1"/>
</dbReference>
<organism evidence="11 12">
    <name type="scientific">Sellimonas catena</name>
    <dbReference type="NCBI Taxonomy" id="2994035"/>
    <lineage>
        <taxon>Bacteria</taxon>
        <taxon>Bacillati</taxon>
        <taxon>Bacillota</taxon>
        <taxon>Clostridia</taxon>
        <taxon>Lachnospirales</taxon>
        <taxon>Lachnospiraceae</taxon>
        <taxon>Sellimonas</taxon>
    </lineage>
</organism>
<keyword evidence="3 8" id="KW-0444">Lipid biosynthesis</keyword>
<dbReference type="SUPFAM" id="SSF51230">
    <property type="entry name" value="Single hybrid motif"/>
    <property type="match status" value="1"/>
</dbReference>
<reference evidence="10" key="1">
    <citation type="submission" date="2022-11" db="EMBL/GenBank/DDBJ databases">
        <title>Draft genome sequence of Sellimonas catena strain 12EGH17.</title>
        <authorList>
            <person name="Hisatomi A."/>
            <person name="Ohkuma M."/>
            <person name="Sakamoto M."/>
        </authorList>
    </citation>
    <scope>NUCLEOTIDE SEQUENCE</scope>
    <source>
        <strain evidence="10">12EGH17</strain>
    </source>
</reference>
<accession>A0A9W6C9G1</accession>
<dbReference type="Proteomes" id="UP001145094">
    <property type="component" value="Unassembled WGS sequence"/>
</dbReference>
<evidence type="ECO:0000313" key="13">
    <source>
        <dbReference type="Proteomes" id="UP001145145"/>
    </source>
</evidence>
<comment type="pathway">
    <text evidence="1 8">Lipid metabolism; fatty acid biosynthesis.</text>
</comment>
<dbReference type="InterPro" id="IPR001249">
    <property type="entry name" value="AcCoA_biotinCC"/>
</dbReference>
<dbReference type="AlphaFoldDB" id="A0A9W6C9G1"/>
<evidence type="ECO:0000256" key="1">
    <source>
        <dbReference type="ARBA" id="ARBA00005194"/>
    </source>
</evidence>
<evidence type="ECO:0000256" key="7">
    <source>
        <dbReference type="ARBA" id="ARBA00023267"/>
    </source>
</evidence>
<evidence type="ECO:0000313" key="10">
    <source>
        <dbReference type="EMBL" id="GLG05247.1"/>
    </source>
</evidence>